<keyword evidence="3" id="KW-1185">Reference proteome</keyword>
<accession>A0A0R3KUV9</accession>
<gene>
    <name evidence="2" type="ORF">CP49_11925</name>
</gene>
<comment type="caution">
    <text evidence="2">The sequence shown here is derived from an EMBL/GenBank/DDBJ whole genome shotgun (WGS) entry which is preliminary data.</text>
</comment>
<feature type="transmembrane region" description="Helical" evidence="1">
    <location>
        <begin position="197"/>
        <end position="217"/>
    </location>
</feature>
<dbReference type="RefSeq" id="WP_057853949.1">
    <property type="nucleotide sequence ID" value="NZ_LLXX01000173.1"/>
</dbReference>
<reference evidence="2 3" key="1">
    <citation type="submission" date="2014-03" db="EMBL/GenBank/DDBJ databases">
        <title>Bradyrhizobium valentinum sp. nov., isolated from effective nodules of Lupinus mariae-josephae, a lupine endemic of basic-lime soils in Eastern Spain.</title>
        <authorList>
            <person name="Duran D."/>
            <person name="Rey L."/>
            <person name="Navarro A."/>
            <person name="Busquets A."/>
            <person name="Imperial J."/>
            <person name="Ruiz-Argueso T."/>
        </authorList>
    </citation>
    <scope>NUCLEOTIDE SEQUENCE [LARGE SCALE GENOMIC DNA]</scope>
    <source>
        <strain evidence="2 3">LmjM3</strain>
    </source>
</reference>
<evidence type="ECO:0000313" key="2">
    <source>
        <dbReference type="EMBL" id="KRQ99297.1"/>
    </source>
</evidence>
<name>A0A0R3KUV9_9BRAD</name>
<sequence>MDFLDAWRRATQVTSRLRNAGRTVSERVSRSVAGGLSATASVAGDAYTSTLNWKNNNEFSNWLTDHLSNQYATVASKAMDAEYLRTHIGGGWHRLYDGGHTLAGSWKAVSSSLPDLAALDQLGVWANEYWKDLITTRGMPILILDHADQVSEYFKHLDCVNVAQLIGGEICGVSIYCNWNDPAKLVASATAAGGSGIVYANVVAPLVSLIALGRAYFLMRKSEQDDLQDLIAPALQGLSRSGATVLLITVIPGGFLLHLSSGIVISLAHGYVWNKGNENKEAILAMMKDCLGNLQNGLPRFRGLPLLPQNSGPISI</sequence>
<keyword evidence="1" id="KW-1133">Transmembrane helix</keyword>
<evidence type="ECO:0000313" key="3">
    <source>
        <dbReference type="Proteomes" id="UP000051913"/>
    </source>
</evidence>
<dbReference type="AlphaFoldDB" id="A0A0R3KUV9"/>
<proteinExistence type="predicted"/>
<keyword evidence="1" id="KW-0472">Membrane</keyword>
<dbReference type="Proteomes" id="UP000051913">
    <property type="component" value="Unassembled WGS sequence"/>
</dbReference>
<keyword evidence="1" id="KW-0812">Transmembrane</keyword>
<dbReference type="EMBL" id="LLXX01000173">
    <property type="protein sequence ID" value="KRQ99297.1"/>
    <property type="molecule type" value="Genomic_DNA"/>
</dbReference>
<evidence type="ECO:0000256" key="1">
    <source>
        <dbReference type="SAM" id="Phobius"/>
    </source>
</evidence>
<organism evidence="2 3">
    <name type="scientific">Bradyrhizobium valentinum</name>
    <dbReference type="NCBI Taxonomy" id="1518501"/>
    <lineage>
        <taxon>Bacteria</taxon>
        <taxon>Pseudomonadati</taxon>
        <taxon>Pseudomonadota</taxon>
        <taxon>Alphaproteobacteria</taxon>
        <taxon>Hyphomicrobiales</taxon>
        <taxon>Nitrobacteraceae</taxon>
        <taxon>Bradyrhizobium</taxon>
    </lineage>
</organism>
<feature type="transmembrane region" description="Helical" evidence="1">
    <location>
        <begin position="245"/>
        <end position="268"/>
    </location>
</feature>
<protein>
    <submittedName>
        <fullName evidence="2">Uncharacterized protein</fullName>
    </submittedName>
</protein>